<evidence type="ECO:0000256" key="9">
    <source>
        <dbReference type="ARBA" id="ARBA00023004"/>
    </source>
</evidence>
<dbReference type="InterPro" id="IPR050860">
    <property type="entry name" value="FeoB_GTPase"/>
</dbReference>
<feature type="binding site" evidence="14">
    <location>
        <begin position="119"/>
        <end position="122"/>
    </location>
    <ligand>
        <name>GTP</name>
        <dbReference type="ChEBI" id="CHEBI:37565"/>
        <label>1</label>
    </ligand>
</feature>
<dbReference type="InterPro" id="IPR041069">
    <property type="entry name" value="FeoB_Cyto"/>
</dbReference>
<feature type="transmembrane region" description="Helical" evidence="16">
    <location>
        <begin position="287"/>
        <end position="305"/>
    </location>
</feature>
<keyword evidence="19" id="KW-1185">Reference proteome</keyword>
<evidence type="ECO:0000256" key="11">
    <source>
        <dbReference type="ARBA" id="ARBA00023134"/>
    </source>
</evidence>
<sequence length="776" mass="83687">MKGGIIGLIGNPNCGKTTLFNALTGSRQKVGNWPGVTVERKEGAYEYEGQTLQVVDLPGTYSLDAASSASLDEAIARDYALSGEADLIVNIVDASNLERNLYLTTQLLEMRVPVVLALNMWDAARELGVKIDVQGLAEGLGCPVVKMVAARGEGIDDLKAAILAQLDAEKHRGAEIEYAPLVENALSDIEPLLQPAADDHRVEARWLGVKLLEGDVLARSWVPTIALDAMEEHQRRIEEHLGEPADVFIADARYTFVHTLLASVMRREGVARRSTSDRVDRVVLNRYLGIPVFLLVMYLLFVISFNGGNIFLDFFDGASHAIFVDGVARTLESLHSPGWLVSLLAYSLGGSIQLVSTFIAPIGMTFLFLSILEDSGYMARAAFVMDRFMRRIGLPGKAFVPMIVGFGCNVPAVMATRTLEEPRERLVAALMQPFMSCSARLTVYMAFVAVFFREHGGQLVFALYILGIAVAIFTAFILKRTALRGEASPFVMELPAYRLPTLRGMLRNTWDRLSVFLLRVGKVIIIASMIVTALASISPHGRGLGDHEVGESVLAEIGRGVTPVFAPMGISEENWPATVGLLSGVVVKEIVMGTLNGVYGKYDAANAASAAGGRPYLSTELGHAVATIPANAMAFARGFLDPLGFGGLQRASGSIEASAQAQGLQVNTLTRMGALFSVPAAVAYLIFILLYMPCVNTVAAIRRETGSRGWTAFAVLWGVFWAYGLAVGYYQLATFDAHPVASLSWLGGLLLALAIVVVGLRAYGLRRVPSLTPRGA</sequence>
<keyword evidence="15" id="KW-0460">Magnesium</keyword>
<dbReference type="InterPro" id="IPR011640">
    <property type="entry name" value="Fe2_transport_prot_B_C"/>
</dbReference>
<dbReference type="InterPro" id="IPR027417">
    <property type="entry name" value="P-loop_NTPase"/>
</dbReference>
<keyword evidence="15" id="KW-0479">Metal-binding</keyword>
<feature type="binding site" evidence="15">
    <location>
        <position position="25"/>
    </location>
    <ligand>
        <name>Mg(2+)</name>
        <dbReference type="ChEBI" id="CHEBI:18420"/>
        <label>2</label>
    </ligand>
</feature>
<dbReference type="Pfam" id="PF07670">
    <property type="entry name" value="Gate"/>
    <property type="match status" value="2"/>
</dbReference>
<dbReference type="Pfam" id="PF07664">
    <property type="entry name" value="FeoB_C"/>
    <property type="match status" value="1"/>
</dbReference>
<dbReference type="Gene3D" id="1.10.287.1770">
    <property type="match status" value="1"/>
</dbReference>
<dbReference type="SUPFAM" id="SSF52540">
    <property type="entry name" value="P-loop containing nucleoside triphosphate hydrolases"/>
    <property type="match status" value="1"/>
</dbReference>
<feature type="transmembrane region" description="Helical" evidence="16">
    <location>
        <begin position="674"/>
        <end position="698"/>
    </location>
</feature>
<dbReference type="KEGG" id="aaeo:BJI67_03755"/>
<dbReference type="AlphaFoldDB" id="A0A1D8K5T2"/>
<keyword evidence="2 16" id="KW-0813">Transport</keyword>
<dbReference type="Pfam" id="PF02421">
    <property type="entry name" value="FeoB_N"/>
    <property type="match status" value="1"/>
</dbReference>
<evidence type="ECO:0000256" key="10">
    <source>
        <dbReference type="ARBA" id="ARBA00023065"/>
    </source>
</evidence>
<dbReference type="GO" id="GO:0046872">
    <property type="term" value="F:metal ion binding"/>
    <property type="evidence" value="ECO:0007669"/>
    <property type="project" value="UniProtKB-KW"/>
</dbReference>
<feature type="transmembrane region" description="Helical" evidence="16">
    <location>
        <begin position="458"/>
        <end position="478"/>
    </location>
</feature>
<dbReference type="RefSeq" id="WP_070071897.1">
    <property type="nucleotide sequence ID" value="NZ_CP017448.1"/>
</dbReference>
<evidence type="ECO:0000259" key="17">
    <source>
        <dbReference type="PROSITE" id="PS51711"/>
    </source>
</evidence>
<evidence type="ECO:0000256" key="12">
    <source>
        <dbReference type="ARBA" id="ARBA00023136"/>
    </source>
</evidence>
<keyword evidence="6 16" id="KW-0812">Transmembrane</keyword>
<accession>A0A1D8K5T2</accession>
<dbReference type="InterPro" id="IPR011642">
    <property type="entry name" value="Gate_dom"/>
</dbReference>
<evidence type="ECO:0000313" key="19">
    <source>
        <dbReference type="Proteomes" id="UP000095342"/>
    </source>
</evidence>
<evidence type="ECO:0000256" key="13">
    <source>
        <dbReference type="NCBIfam" id="TIGR00437"/>
    </source>
</evidence>
<dbReference type="NCBIfam" id="NF007105">
    <property type="entry name" value="PRK09554.1"/>
    <property type="match status" value="1"/>
</dbReference>
<dbReference type="GO" id="GO:0005525">
    <property type="term" value="F:GTP binding"/>
    <property type="evidence" value="ECO:0007669"/>
    <property type="project" value="UniProtKB-KW"/>
</dbReference>
<dbReference type="Gene3D" id="3.40.50.300">
    <property type="entry name" value="P-loop containing nucleotide triphosphate hydrolases"/>
    <property type="match status" value="1"/>
</dbReference>
<evidence type="ECO:0000256" key="3">
    <source>
        <dbReference type="ARBA" id="ARBA00022475"/>
    </source>
</evidence>
<feature type="binding site" evidence="14">
    <location>
        <begin position="148"/>
        <end position="150"/>
    </location>
    <ligand>
        <name>GTP</name>
        <dbReference type="ChEBI" id="CHEBI:37565"/>
        <label>1</label>
    </ligand>
</feature>
<evidence type="ECO:0000256" key="5">
    <source>
        <dbReference type="ARBA" id="ARBA00022519"/>
    </source>
</evidence>
<dbReference type="InterPro" id="IPR003373">
    <property type="entry name" value="Fe2_transport_prot-B"/>
</dbReference>
<evidence type="ECO:0000313" key="18">
    <source>
        <dbReference type="EMBL" id="AOV16304.1"/>
    </source>
</evidence>
<keyword evidence="5" id="KW-0997">Cell inner membrane</keyword>
<dbReference type="Proteomes" id="UP000095342">
    <property type="component" value="Chromosome"/>
</dbReference>
<keyword evidence="8 16" id="KW-1133">Transmembrane helix</keyword>
<dbReference type="GO" id="GO:0005886">
    <property type="term" value="C:plasma membrane"/>
    <property type="evidence" value="ECO:0007669"/>
    <property type="project" value="UniProtKB-SubCell"/>
</dbReference>
<reference evidence="18 19" key="1">
    <citation type="submission" date="2016-09" db="EMBL/GenBank/DDBJ databases">
        <title>Acidihalobacter prosperus V6 (DSM14174).</title>
        <authorList>
            <person name="Khaleque H.N."/>
            <person name="Ramsay J.P."/>
            <person name="Murphy R.J.T."/>
            <person name="Kaksonen A.H."/>
            <person name="Boxall N.J."/>
            <person name="Watkin E.L.J."/>
        </authorList>
    </citation>
    <scope>NUCLEOTIDE SEQUENCE [LARGE SCALE GENOMIC DNA]</scope>
    <source>
        <strain evidence="18 19">V6</strain>
    </source>
</reference>
<dbReference type="InterPro" id="IPR030389">
    <property type="entry name" value="G_FEOB_dom"/>
</dbReference>
<feature type="transmembrane region" description="Helical" evidence="16">
    <location>
        <begin position="392"/>
        <end position="414"/>
    </location>
</feature>
<comment type="subcellular location">
    <subcellularLocation>
        <location evidence="1 16">Cell inner membrane</location>
        <topology evidence="1 16">Multi-pass membrane protein</topology>
    </subcellularLocation>
</comment>
<evidence type="ECO:0000256" key="2">
    <source>
        <dbReference type="ARBA" id="ARBA00022448"/>
    </source>
</evidence>
<dbReference type="CDD" id="cd01879">
    <property type="entry name" value="FeoB"/>
    <property type="match status" value="1"/>
</dbReference>
<feature type="transmembrane region" description="Helical" evidence="16">
    <location>
        <begin position="339"/>
        <end position="372"/>
    </location>
</feature>
<dbReference type="PANTHER" id="PTHR43185:SF1">
    <property type="entry name" value="FE(2+) TRANSPORTER FEOB"/>
    <property type="match status" value="1"/>
</dbReference>
<keyword evidence="10" id="KW-0406">Ion transport</keyword>
<feature type="binding site" evidence="14">
    <location>
        <begin position="56"/>
        <end position="59"/>
    </location>
    <ligand>
        <name>GTP</name>
        <dbReference type="ChEBI" id="CHEBI:37565"/>
        <label>3</label>
    </ligand>
</feature>
<evidence type="ECO:0000256" key="8">
    <source>
        <dbReference type="ARBA" id="ARBA00022989"/>
    </source>
</evidence>
<keyword evidence="4 16" id="KW-0410">Iron transport</keyword>
<organism evidence="18 19">
    <name type="scientific">Acidihalobacter aeolianus</name>
    <dbReference type="NCBI Taxonomy" id="2792603"/>
    <lineage>
        <taxon>Bacteria</taxon>
        <taxon>Pseudomonadati</taxon>
        <taxon>Pseudomonadota</taxon>
        <taxon>Gammaproteobacteria</taxon>
        <taxon>Chromatiales</taxon>
        <taxon>Ectothiorhodospiraceae</taxon>
        <taxon>Acidihalobacter</taxon>
    </lineage>
</organism>
<dbReference type="NCBIfam" id="TIGR00231">
    <property type="entry name" value="small_GTP"/>
    <property type="match status" value="1"/>
</dbReference>
<dbReference type="InterPro" id="IPR005225">
    <property type="entry name" value="Small_GTP-bd"/>
</dbReference>
<feature type="binding site" evidence="14">
    <location>
        <begin position="10"/>
        <end position="17"/>
    </location>
    <ligand>
        <name>GTP</name>
        <dbReference type="ChEBI" id="CHEBI:37565"/>
        <label>1</label>
    </ligand>
</feature>
<dbReference type="FunFam" id="3.40.50.300:FF:000426">
    <property type="entry name" value="Ferrous iron transport protein B"/>
    <property type="match status" value="1"/>
</dbReference>
<protein>
    <recommendedName>
        <fullName evidence="13 16">Ferrous iron transport protein B</fullName>
    </recommendedName>
</protein>
<keyword evidence="9 16" id="KW-0408">Iron</keyword>
<dbReference type="PANTHER" id="PTHR43185">
    <property type="entry name" value="FERROUS IRON TRANSPORT PROTEIN B"/>
    <property type="match status" value="1"/>
</dbReference>
<feature type="binding site" evidence="14">
    <location>
        <begin position="35"/>
        <end position="39"/>
    </location>
    <ligand>
        <name>GTP</name>
        <dbReference type="ChEBI" id="CHEBI:37565"/>
        <label>2</label>
    </ligand>
</feature>
<dbReference type="Pfam" id="PF17910">
    <property type="entry name" value="FeoB_Cyto"/>
    <property type="match status" value="1"/>
</dbReference>
<keyword evidence="7 14" id="KW-0547">Nucleotide-binding</keyword>
<feature type="transmembrane region" description="Helical" evidence="16">
    <location>
        <begin position="513"/>
        <end position="537"/>
    </location>
</feature>
<keyword evidence="12 16" id="KW-0472">Membrane</keyword>
<feature type="binding site" evidence="15">
    <location>
        <position position="22"/>
    </location>
    <ligand>
        <name>Mg(2+)</name>
        <dbReference type="ChEBI" id="CHEBI:18420"/>
        <label>1</label>
    </ligand>
</feature>
<comment type="function">
    <text evidence="16">Probable transporter of a GTP-driven Fe(2+) uptake system.</text>
</comment>
<dbReference type="PROSITE" id="PS51711">
    <property type="entry name" value="G_FEOB"/>
    <property type="match status" value="1"/>
</dbReference>
<evidence type="ECO:0000256" key="6">
    <source>
        <dbReference type="ARBA" id="ARBA00022692"/>
    </source>
</evidence>
<evidence type="ECO:0000256" key="14">
    <source>
        <dbReference type="PIRSR" id="PIRSR603373-1"/>
    </source>
</evidence>
<evidence type="ECO:0000256" key="15">
    <source>
        <dbReference type="PIRSR" id="PIRSR603373-2"/>
    </source>
</evidence>
<keyword evidence="3" id="KW-1003">Cell membrane</keyword>
<feature type="binding site" evidence="15">
    <location>
        <position position="21"/>
    </location>
    <ligand>
        <name>Mg(2+)</name>
        <dbReference type="ChEBI" id="CHEBI:18420"/>
        <label>2</label>
    </ligand>
</feature>
<feature type="domain" description="FeoB-type G" evidence="17">
    <location>
        <begin position="3"/>
        <end position="168"/>
    </location>
</feature>
<evidence type="ECO:0000256" key="4">
    <source>
        <dbReference type="ARBA" id="ARBA00022496"/>
    </source>
</evidence>
<dbReference type="NCBIfam" id="TIGR00437">
    <property type="entry name" value="feoB"/>
    <property type="match status" value="1"/>
</dbReference>
<comment type="similarity">
    <text evidence="16">Belongs to the TRAFAC class TrmE-Era-EngA-EngB-Septin-like GTPase superfamily. FeoB GTPase (TC 9.A.8) family.</text>
</comment>
<proteinExistence type="inferred from homology"/>
<dbReference type="EMBL" id="CP017448">
    <property type="protein sequence ID" value="AOV16304.1"/>
    <property type="molecule type" value="Genomic_DNA"/>
</dbReference>
<gene>
    <name evidence="18" type="ORF">BJI67_03755</name>
</gene>
<evidence type="ECO:0000256" key="7">
    <source>
        <dbReference type="ARBA" id="ARBA00022741"/>
    </source>
</evidence>
<evidence type="ECO:0000256" key="1">
    <source>
        <dbReference type="ARBA" id="ARBA00004429"/>
    </source>
</evidence>
<keyword evidence="11 14" id="KW-0342">GTP-binding</keyword>
<evidence type="ECO:0000256" key="16">
    <source>
        <dbReference type="RuleBase" id="RU362098"/>
    </source>
</evidence>
<feature type="binding site" evidence="15">
    <location>
        <position position="24"/>
    </location>
    <ligand>
        <name>Mg(2+)</name>
        <dbReference type="ChEBI" id="CHEBI:18420"/>
        <label>2</label>
    </ligand>
</feature>
<feature type="transmembrane region" description="Helical" evidence="16">
    <location>
        <begin position="710"/>
        <end position="730"/>
    </location>
</feature>
<name>A0A1D8K5T2_9GAMM</name>
<feature type="transmembrane region" description="Helical" evidence="16">
    <location>
        <begin position="742"/>
        <end position="764"/>
    </location>
</feature>
<dbReference type="PRINTS" id="PR00326">
    <property type="entry name" value="GTP1OBG"/>
</dbReference>
<dbReference type="GO" id="GO:0015093">
    <property type="term" value="F:ferrous iron transmembrane transporter activity"/>
    <property type="evidence" value="ECO:0007669"/>
    <property type="project" value="UniProtKB-UniRule"/>
</dbReference>
<dbReference type="InterPro" id="IPR006073">
    <property type="entry name" value="GTP-bd"/>
</dbReference>